<sequence>MSSALPEPMETTEFKLTLERLLVPERYPTNPHEMKLSKTEWEAWFKQQCIQNRWNLKKEYISKPKSNRNIETAKKHDLSPHKQRNRGLSIKVQCNASIYTCQEPGKDTVSVKFNWEHTGNDPTSTKDLGASRNAEAVHEWLNEYELKEITPDSECMPYSLKISPMDIYNAIHRKIDVDTRLSPSLNESLEAWVQRLDEEGWVTLYEKIPGEEARNGFTLGLCSPWQKKLIGEYGDTVCLDSTHNMCRGEDNEKIFLTTILA</sequence>
<feature type="compositionally biased region" description="Basic and acidic residues" evidence="1">
    <location>
        <begin position="71"/>
        <end position="80"/>
    </location>
</feature>
<protein>
    <submittedName>
        <fullName evidence="2">Uncharacterized protein</fullName>
    </submittedName>
</protein>
<proteinExistence type="predicted"/>
<name>A0A0C9VKS2_SPHS4</name>
<accession>A0A0C9VKS2</accession>
<dbReference type="AlphaFoldDB" id="A0A0C9VKS2"/>
<dbReference type="EMBL" id="KN837161">
    <property type="protein sequence ID" value="KIJ38350.1"/>
    <property type="molecule type" value="Genomic_DNA"/>
</dbReference>
<gene>
    <name evidence="2" type="ORF">M422DRAFT_259002</name>
</gene>
<keyword evidence="3" id="KW-1185">Reference proteome</keyword>
<dbReference type="OrthoDB" id="3201171at2759"/>
<dbReference type="HOGENOM" id="CLU_060595_0_0_1"/>
<evidence type="ECO:0000313" key="3">
    <source>
        <dbReference type="Proteomes" id="UP000054279"/>
    </source>
</evidence>
<evidence type="ECO:0000256" key="1">
    <source>
        <dbReference type="SAM" id="MobiDB-lite"/>
    </source>
</evidence>
<reference evidence="2 3" key="1">
    <citation type="submission" date="2014-06" db="EMBL/GenBank/DDBJ databases">
        <title>Evolutionary Origins and Diversification of the Mycorrhizal Mutualists.</title>
        <authorList>
            <consortium name="DOE Joint Genome Institute"/>
            <consortium name="Mycorrhizal Genomics Consortium"/>
            <person name="Kohler A."/>
            <person name="Kuo A."/>
            <person name="Nagy L.G."/>
            <person name="Floudas D."/>
            <person name="Copeland A."/>
            <person name="Barry K.W."/>
            <person name="Cichocki N."/>
            <person name="Veneault-Fourrey C."/>
            <person name="LaButti K."/>
            <person name="Lindquist E.A."/>
            <person name="Lipzen A."/>
            <person name="Lundell T."/>
            <person name="Morin E."/>
            <person name="Murat C."/>
            <person name="Riley R."/>
            <person name="Ohm R."/>
            <person name="Sun H."/>
            <person name="Tunlid A."/>
            <person name="Henrissat B."/>
            <person name="Grigoriev I.V."/>
            <person name="Hibbett D.S."/>
            <person name="Martin F."/>
        </authorList>
    </citation>
    <scope>NUCLEOTIDE SEQUENCE [LARGE SCALE GENOMIC DNA]</scope>
    <source>
        <strain evidence="2 3">SS14</strain>
    </source>
</reference>
<feature type="region of interest" description="Disordered" evidence="1">
    <location>
        <begin position="65"/>
        <end position="84"/>
    </location>
</feature>
<dbReference type="Proteomes" id="UP000054279">
    <property type="component" value="Unassembled WGS sequence"/>
</dbReference>
<evidence type="ECO:0000313" key="2">
    <source>
        <dbReference type="EMBL" id="KIJ38350.1"/>
    </source>
</evidence>
<organism evidence="2 3">
    <name type="scientific">Sphaerobolus stellatus (strain SS14)</name>
    <dbReference type="NCBI Taxonomy" id="990650"/>
    <lineage>
        <taxon>Eukaryota</taxon>
        <taxon>Fungi</taxon>
        <taxon>Dikarya</taxon>
        <taxon>Basidiomycota</taxon>
        <taxon>Agaricomycotina</taxon>
        <taxon>Agaricomycetes</taxon>
        <taxon>Phallomycetidae</taxon>
        <taxon>Geastrales</taxon>
        <taxon>Sphaerobolaceae</taxon>
        <taxon>Sphaerobolus</taxon>
    </lineage>
</organism>